<dbReference type="SUPFAM" id="SSF52343">
    <property type="entry name" value="Ferredoxin reductase-like, C-terminal NADP-linked domain"/>
    <property type="match status" value="1"/>
</dbReference>
<feature type="non-terminal residue" evidence="2">
    <location>
        <position position="1"/>
    </location>
</feature>
<evidence type="ECO:0000259" key="1">
    <source>
        <dbReference type="Pfam" id="PF10418"/>
    </source>
</evidence>
<dbReference type="InterPro" id="IPR039261">
    <property type="entry name" value="FNR_nucleotide-bd"/>
</dbReference>
<feature type="domain" description="Dihydroorotate dehydrogenase electron transfer subunit iron-sulphur cluster binding" evidence="1">
    <location>
        <begin position="94"/>
        <end position="133"/>
    </location>
</feature>
<accession>A0A7C2TJN6</accession>
<gene>
    <name evidence="2" type="ORF">ENN98_00425</name>
</gene>
<dbReference type="Gene3D" id="2.10.240.10">
    <property type="entry name" value="Dihydroorotate dehydrogenase, electron transfer subunit"/>
    <property type="match status" value="1"/>
</dbReference>
<dbReference type="Pfam" id="PF10418">
    <property type="entry name" value="DHODB_Fe-S_bind"/>
    <property type="match status" value="1"/>
</dbReference>
<proteinExistence type="predicted"/>
<comment type="caution">
    <text evidence="2">The sequence shown here is derived from an EMBL/GenBank/DDBJ whole genome shotgun (WGS) entry which is preliminary data.</text>
</comment>
<dbReference type="Proteomes" id="UP000885986">
    <property type="component" value="Unassembled WGS sequence"/>
</dbReference>
<dbReference type="PANTHER" id="PTHR43513">
    <property type="entry name" value="DIHYDROOROTATE DEHYDROGENASE B (NAD(+)), ELECTRON TRANSFER SUBUNIT"/>
    <property type="match status" value="1"/>
</dbReference>
<protein>
    <submittedName>
        <fullName evidence="2">Dihydroorotate dehydrogenase electron transfer subunit</fullName>
    </submittedName>
</protein>
<dbReference type="AlphaFoldDB" id="A0A7C2TJN6"/>
<sequence>LRRAEPPAEIVVLLGARTAADLRQLGREFEMMGLQPHLATDDGTLGHGGLIPELLPLHLTRDKYQVYCCGPTPMMAAVAAHCAARQWPCQVSLETMMACGISACLGCAVKTSTKPDGYMHVCKDGPVFAATDVVWPS</sequence>
<dbReference type="InterPro" id="IPR050353">
    <property type="entry name" value="PyrK_electron_transfer"/>
</dbReference>
<name>A0A7C2TJN6_9BACT</name>
<dbReference type="Gene3D" id="3.40.50.80">
    <property type="entry name" value="Nucleotide-binding domain of ferredoxin-NADP reductase (FNR) module"/>
    <property type="match status" value="1"/>
</dbReference>
<dbReference type="InterPro" id="IPR019480">
    <property type="entry name" value="Dihydroorotate_DH_Fe-S-bd"/>
</dbReference>
<reference evidence="2" key="1">
    <citation type="journal article" date="2020" name="mSystems">
        <title>Genome- and Community-Level Interaction Insights into Carbon Utilization and Element Cycling Functions of Hydrothermarchaeota in Hydrothermal Sediment.</title>
        <authorList>
            <person name="Zhou Z."/>
            <person name="Liu Y."/>
            <person name="Xu W."/>
            <person name="Pan J."/>
            <person name="Luo Z.H."/>
            <person name="Li M."/>
        </authorList>
    </citation>
    <scope>NUCLEOTIDE SEQUENCE [LARGE SCALE GENOMIC DNA]</scope>
    <source>
        <strain evidence="2">SpSt-1224</strain>
    </source>
</reference>
<dbReference type="EMBL" id="DSDS01000009">
    <property type="protein sequence ID" value="HET97174.1"/>
    <property type="molecule type" value="Genomic_DNA"/>
</dbReference>
<organism evidence="2">
    <name type="scientific">Desulfurivibrio alkaliphilus</name>
    <dbReference type="NCBI Taxonomy" id="427923"/>
    <lineage>
        <taxon>Bacteria</taxon>
        <taxon>Pseudomonadati</taxon>
        <taxon>Thermodesulfobacteriota</taxon>
        <taxon>Desulfobulbia</taxon>
        <taxon>Desulfobulbales</taxon>
        <taxon>Desulfobulbaceae</taxon>
        <taxon>Desulfurivibrio</taxon>
    </lineage>
</organism>
<dbReference type="InterPro" id="IPR037117">
    <property type="entry name" value="Dihydroorotate_DH_ele_sf"/>
</dbReference>
<dbReference type="PANTHER" id="PTHR43513:SF3">
    <property type="entry name" value="DIHYDROOROTATE DEHYDROGENASE B (NAD(+)), ELECTRON TRANSFER SUBUNIT-RELATED"/>
    <property type="match status" value="1"/>
</dbReference>
<evidence type="ECO:0000313" key="2">
    <source>
        <dbReference type="EMBL" id="HET97174.1"/>
    </source>
</evidence>